<dbReference type="SUPFAM" id="SSF111126">
    <property type="entry name" value="Ligand-binding domain in the NO signalling and Golgi transport"/>
    <property type="match status" value="1"/>
</dbReference>
<dbReference type="PROSITE" id="PS00675">
    <property type="entry name" value="SIGMA54_INTERACT_1"/>
    <property type="match status" value="1"/>
</dbReference>
<dbReference type="PANTHER" id="PTHR32071">
    <property type="entry name" value="TRANSCRIPTIONAL REGULATORY PROTEIN"/>
    <property type="match status" value="1"/>
</dbReference>
<dbReference type="Gene3D" id="1.10.10.60">
    <property type="entry name" value="Homeodomain-like"/>
    <property type="match status" value="1"/>
</dbReference>
<dbReference type="SMART" id="SM00989">
    <property type="entry name" value="V4R"/>
    <property type="match status" value="1"/>
</dbReference>
<evidence type="ECO:0000313" key="8">
    <source>
        <dbReference type="Proteomes" id="UP000653156"/>
    </source>
</evidence>
<dbReference type="Pfam" id="PF06505">
    <property type="entry name" value="XylR_N"/>
    <property type="match status" value="1"/>
</dbReference>
<dbReference type="InterPro" id="IPR003593">
    <property type="entry name" value="AAA+_ATPase"/>
</dbReference>
<name>A0A892ZHQ3_9NEIS</name>
<keyword evidence="5" id="KW-0804">Transcription</keyword>
<keyword evidence="3" id="KW-0805">Transcription regulation</keyword>
<keyword evidence="4" id="KW-0238">DNA-binding</keyword>
<dbReference type="Pfam" id="PF02830">
    <property type="entry name" value="V4R"/>
    <property type="match status" value="1"/>
</dbReference>
<dbReference type="Gene3D" id="3.30.1380.20">
    <property type="entry name" value="Trafficking protein particle complex subunit 3"/>
    <property type="match status" value="1"/>
</dbReference>
<evidence type="ECO:0000256" key="4">
    <source>
        <dbReference type="ARBA" id="ARBA00023125"/>
    </source>
</evidence>
<dbReference type="InterPro" id="IPR025662">
    <property type="entry name" value="Sigma_54_int_dom_ATP-bd_1"/>
</dbReference>
<dbReference type="Gene3D" id="1.10.8.60">
    <property type="match status" value="1"/>
</dbReference>
<dbReference type="InterPro" id="IPR027417">
    <property type="entry name" value="P-loop_NTPase"/>
</dbReference>
<keyword evidence="1" id="KW-0547">Nucleotide-binding</keyword>
<dbReference type="GO" id="GO:0006355">
    <property type="term" value="P:regulation of DNA-templated transcription"/>
    <property type="evidence" value="ECO:0007669"/>
    <property type="project" value="InterPro"/>
</dbReference>
<dbReference type="PROSITE" id="PS00676">
    <property type="entry name" value="SIGMA54_INTERACT_2"/>
    <property type="match status" value="1"/>
</dbReference>
<accession>A0A892ZHQ3</accession>
<evidence type="ECO:0000256" key="1">
    <source>
        <dbReference type="ARBA" id="ARBA00022741"/>
    </source>
</evidence>
<keyword evidence="8" id="KW-1185">Reference proteome</keyword>
<dbReference type="Pfam" id="PF02954">
    <property type="entry name" value="HTH_8"/>
    <property type="match status" value="1"/>
</dbReference>
<evidence type="ECO:0000259" key="6">
    <source>
        <dbReference type="PROSITE" id="PS50045"/>
    </source>
</evidence>
<protein>
    <submittedName>
        <fullName evidence="7">Sigma-54-dependent Fis family transcriptional regulator</fullName>
    </submittedName>
</protein>
<feature type="domain" description="Sigma-54 factor interaction" evidence="6">
    <location>
        <begin position="236"/>
        <end position="465"/>
    </location>
</feature>
<dbReference type="PANTHER" id="PTHR32071:SF99">
    <property type="entry name" value="TRANSCRIPTIONAL REGULATORY PROTEIN"/>
    <property type="match status" value="1"/>
</dbReference>
<dbReference type="EMBL" id="CP069798">
    <property type="protein sequence ID" value="QRQ82711.1"/>
    <property type="molecule type" value="Genomic_DNA"/>
</dbReference>
<dbReference type="InterPro" id="IPR002078">
    <property type="entry name" value="Sigma_54_int"/>
</dbReference>
<dbReference type="PROSITE" id="PS00688">
    <property type="entry name" value="SIGMA54_INTERACT_3"/>
    <property type="match status" value="1"/>
</dbReference>
<dbReference type="InterPro" id="IPR024096">
    <property type="entry name" value="NO_sig/Golgi_transp_ligand-bd"/>
</dbReference>
<proteinExistence type="predicted"/>
<dbReference type="Proteomes" id="UP000653156">
    <property type="component" value="Chromosome"/>
</dbReference>
<reference evidence="7" key="1">
    <citation type="submission" date="2021-02" db="EMBL/GenBank/DDBJ databases">
        <title>Neisseriaceae sp. 26B isolated from the cloaca of a Common Toad-headed Turtle (Mesoclemmys nasuta).</title>
        <authorList>
            <person name="Spergser J."/>
            <person name="Busse H.-J."/>
        </authorList>
    </citation>
    <scope>NUCLEOTIDE SEQUENCE</scope>
    <source>
        <strain evidence="7">26B</strain>
    </source>
</reference>
<dbReference type="Pfam" id="PF25601">
    <property type="entry name" value="AAA_lid_14"/>
    <property type="match status" value="1"/>
</dbReference>
<organism evidence="7 8">
    <name type="scientific">Paralysiella testudinis</name>
    <dbReference type="NCBI Taxonomy" id="2809020"/>
    <lineage>
        <taxon>Bacteria</taxon>
        <taxon>Pseudomonadati</taxon>
        <taxon>Pseudomonadota</taxon>
        <taxon>Betaproteobacteria</taxon>
        <taxon>Neisseriales</taxon>
        <taxon>Neisseriaceae</taxon>
        <taxon>Paralysiella</taxon>
    </lineage>
</organism>
<gene>
    <name evidence="7" type="ORF">JQU52_04810</name>
</gene>
<dbReference type="InterPro" id="IPR002197">
    <property type="entry name" value="HTH_Fis"/>
</dbReference>
<dbReference type="InterPro" id="IPR009057">
    <property type="entry name" value="Homeodomain-like_sf"/>
</dbReference>
<dbReference type="SUPFAM" id="SSF52540">
    <property type="entry name" value="P-loop containing nucleoside triphosphate hydrolases"/>
    <property type="match status" value="1"/>
</dbReference>
<evidence type="ECO:0000256" key="3">
    <source>
        <dbReference type="ARBA" id="ARBA00023015"/>
    </source>
</evidence>
<dbReference type="KEGG" id="ptes:JQU52_04810"/>
<evidence type="ECO:0000256" key="2">
    <source>
        <dbReference type="ARBA" id="ARBA00022840"/>
    </source>
</evidence>
<evidence type="ECO:0000313" key="7">
    <source>
        <dbReference type="EMBL" id="QRQ82711.1"/>
    </source>
</evidence>
<dbReference type="InterPro" id="IPR025944">
    <property type="entry name" value="Sigma_54_int_dom_CS"/>
</dbReference>
<dbReference type="PROSITE" id="PS50045">
    <property type="entry name" value="SIGMA54_INTERACT_4"/>
    <property type="match status" value="1"/>
</dbReference>
<dbReference type="Gene3D" id="3.40.50.300">
    <property type="entry name" value="P-loop containing nucleotide triphosphate hydrolases"/>
    <property type="match status" value="1"/>
</dbReference>
<dbReference type="InterPro" id="IPR058031">
    <property type="entry name" value="AAA_lid_NorR"/>
</dbReference>
<dbReference type="RefSeq" id="WP_230339998.1">
    <property type="nucleotide sequence ID" value="NZ_CP069798.1"/>
</dbReference>
<sequence length="565" mass="63493">MMTSKPKLPTAKDLIQAIKFDTDNGKIWLNEQRMLLVDASVMAQLKADLIASLGSERAKLFLMRFGYQAGIKDAEVSRKLRPHLSPEKAFLAGPQMHNIRGMVRVEPIELQFDIETGHYHGVFNWFDSYEAGVHAHGNGLSDQPVCWTLLGYASGYTSYFMGKAIIYQETACTAMGHEHCRIVGKPAEAWGELTDMERSMTPDPVQDELFALRTELVRLRSSQPLRTDPEFKIFNAIGESQPFRQAYNLLAHAAQSKVTVLLQGETGAGKEAFARSLHAGSVRAEGPFVAINCACIPPELIEAELFGVEKGAFTGAHQSRMGKFERAHGGTIFLDEVVELSARAQAALLRVLQENEYERVGDHKTRSIDVRVVTATNEDLQQAVQTGKFRADLYYRLNVFPIRIPPLRERKDDIPLLVAHFLAKFCTVYKKRILGISDRGMELLQQYDWPGNIRELENVIERGVILTDHNHHIASASLFPGNSDTAFNAEGFDIRGKIQIQRNQNVQWQSWLAQLLQADFALEQFEQDLIQQALSLSKGNVSEAARRLGLTRPALAYRMKKMQEP</sequence>
<dbReference type="CDD" id="cd00009">
    <property type="entry name" value="AAA"/>
    <property type="match status" value="1"/>
</dbReference>
<keyword evidence="2" id="KW-0067">ATP-binding</keyword>
<dbReference type="GO" id="GO:0043565">
    <property type="term" value="F:sequence-specific DNA binding"/>
    <property type="evidence" value="ECO:0007669"/>
    <property type="project" value="InterPro"/>
</dbReference>
<dbReference type="AlphaFoldDB" id="A0A892ZHQ3"/>
<dbReference type="SMART" id="SM00382">
    <property type="entry name" value="AAA"/>
    <property type="match status" value="1"/>
</dbReference>
<dbReference type="SUPFAM" id="SSF46689">
    <property type="entry name" value="Homeodomain-like"/>
    <property type="match status" value="1"/>
</dbReference>
<dbReference type="Pfam" id="PF00158">
    <property type="entry name" value="Sigma54_activat"/>
    <property type="match status" value="1"/>
</dbReference>
<dbReference type="InterPro" id="IPR010523">
    <property type="entry name" value="XylR_N"/>
</dbReference>
<dbReference type="GO" id="GO:0005524">
    <property type="term" value="F:ATP binding"/>
    <property type="evidence" value="ECO:0007669"/>
    <property type="project" value="UniProtKB-KW"/>
</dbReference>
<dbReference type="InterPro" id="IPR025943">
    <property type="entry name" value="Sigma_54_int_dom_ATP-bd_2"/>
</dbReference>
<dbReference type="FunFam" id="3.40.50.300:FF:000006">
    <property type="entry name" value="DNA-binding transcriptional regulator NtrC"/>
    <property type="match status" value="1"/>
</dbReference>
<dbReference type="InterPro" id="IPR004096">
    <property type="entry name" value="V4R"/>
</dbReference>
<evidence type="ECO:0000256" key="5">
    <source>
        <dbReference type="ARBA" id="ARBA00023163"/>
    </source>
</evidence>
<dbReference type="PRINTS" id="PR01590">
    <property type="entry name" value="HTHFIS"/>
</dbReference>